<accession>A0A1V9FVA8</accession>
<dbReference type="AlphaFoldDB" id="A0A1V9FVA8"/>
<dbReference type="EMBL" id="LWBP01000123">
    <property type="protein sequence ID" value="OQP62260.1"/>
    <property type="molecule type" value="Genomic_DNA"/>
</dbReference>
<organism evidence="1 2">
    <name type="scientific">Niastella populi</name>
    <dbReference type="NCBI Taxonomy" id="550983"/>
    <lineage>
        <taxon>Bacteria</taxon>
        <taxon>Pseudomonadati</taxon>
        <taxon>Bacteroidota</taxon>
        <taxon>Chitinophagia</taxon>
        <taxon>Chitinophagales</taxon>
        <taxon>Chitinophagaceae</taxon>
        <taxon>Niastella</taxon>
    </lineage>
</organism>
<dbReference type="STRING" id="550983.A4R26_18485"/>
<comment type="caution">
    <text evidence="1">The sequence shown here is derived from an EMBL/GenBank/DDBJ whole genome shotgun (WGS) entry which is preliminary data.</text>
</comment>
<keyword evidence="2" id="KW-1185">Reference proteome</keyword>
<protein>
    <recommendedName>
        <fullName evidence="3">TonB-dependent receptor-like beta-barrel domain-containing protein</fullName>
    </recommendedName>
</protein>
<reference evidence="2" key="1">
    <citation type="submission" date="2016-04" db="EMBL/GenBank/DDBJ databases">
        <authorList>
            <person name="Chen L."/>
            <person name="Zhuang W."/>
            <person name="Wang G."/>
        </authorList>
    </citation>
    <scope>NUCLEOTIDE SEQUENCE [LARGE SCALE GENOMIC DNA]</scope>
    <source>
        <strain evidence="2">208</strain>
    </source>
</reference>
<dbReference type="RefSeq" id="WP_081164050.1">
    <property type="nucleotide sequence ID" value="NZ_LWBP01000123.1"/>
</dbReference>
<evidence type="ECO:0000313" key="1">
    <source>
        <dbReference type="EMBL" id="OQP62260.1"/>
    </source>
</evidence>
<evidence type="ECO:0000313" key="2">
    <source>
        <dbReference type="Proteomes" id="UP000192276"/>
    </source>
</evidence>
<proteinExistence type="predicted"/>
<sequence>MNDGNTPNSSNAPDLFKWDTTRYTNFRKLLIGGTANIHNAHISVSGGSNTTQYLLSASYRKETTVFPGKFADQTFYSHASLLHRSKNNAPFDKEKLIPPVPRLHRLLLFYR</sequence>
<gene>
    <name evidence="1" type="ORF">A4R26_18485</name>
</gene>
<evidence type="ECO:0008006" key="3">
    <source>
        <dbReference type="Google" id="ProtNLM"/>
    </source>
</evidence>
<dbReference type="Proteomes" id="UP000192276">
    <property type="component" value="Unassembled WGS sequence"/>
</dbReference>
<name>A0A1V9FVA8_9BACT</name>